<protein>
    <submittedName>
        <fullName evidence="8">CoA-disulfide reductase</fullName>
    </submittedName>
</protein>
<name>A0A2A7U4R6_EDWTA</name>
<comment type="cofactor">
    <cofactor evidence="1">
        <name>FAD</name>
        <dbReference type="ChEBI" id="CHEBI:57692"/>
    </cofactor>
</comment>
<dbReference type="Pfam" id="PF02852">
    <property type="entry name" value="Pyr_redox_dim"/>
    <property type="match status" value="1"/>
</dbReference>
<dbReference type="Gene3D" id="3.40.250.10">
    <property type="entry name" value="Rhodanese-like domain"/>
    <property type="match status" value="1"/>
</dbReference>
<dbReference type="PANTHER" id="PTHR43429:SF1">
    <property type="entry name" value="NAD(P)H SULFUR OXIDOREDUCTASE (COA-DEPENDENT)"/>
    <property type="match status" value="1"/>
</dbReference>
<dbReference type="SMART" id="SM00450">
    <property type="entry name" value="RHOD"/>
    <property type="match status" value="1"/>
</dbReference>
<evidence type="ECO:0000256" key="6">
    <source>
        <dbReference type="ARBA" id="ARBA00023284"/>
    </source>
</evidence>
<dbReference type="InterPro" id="IPR001763">
    <property type="entry name" value="Rhodanese-like_dom"/>
</dbReference>
<dbReference type="Proteomes" id="UP000219788">
    <property type="component" value="Unassembled WGS sequence"/>
</dbReference>
<sequence>MKIVIIGGVAGGASAAVRARRLAEEAEIIVLERGRYVSFANCGLPYHIGGVIPQRASLLLKTPEDFRQRFNLDVRVRHEVLAIDVQGKCIEVRDLTSGQVYRESYDRLLLSTGAAPLLPPLPGIESPGVFALRSIDDMDAILAHIASHTVKHATVVGGGFIGLEVTEALRRCGLAVTLLEMGAQVMMPVDGEMAVPLHETLRANAVDLRLQTALQAIMPCEAGLHLTLSEGSELVSGMVIMAIGVRPESRLAQAAGLALGASGGIRVDSGMRTSEPDIYAVGDAVEAPPFDAALPPLVPLAGPANRQGRIASDAMLGRASHYRGSQAASVCQIFDLTVASVGLSEKLLRRQQRPYETVFVHGPSHAGYYPHATPISLKLIFDPRNGAILGAQAVGKEGVDKRIDVLSVAQRAGLTVADLEHLELCYAPPYNSARDLVNQAGMLANNVLCGDTAICHVADLEQRDPARQCLLDIRSDEELATFGTYPQALHIPLDELRARLDELPRDKEILIGCQSGLRGHVAYRLLVQHGFRARNLTGGYITYRRVLAAQS</sequence>
<dbReference type="PRINTS" id="PR00411">
    <property type="entry name" value="PNDRDTASEI"/>
</dbReference>
<keyword evidence="6" id="KW-0676">Redox-active center</keyword>
<evidence type="ECO:0000313" key="8">
    <source>
        <dbReference type="EMBL" id="PEH73320.1"/>
    </source>
</evidence>
<proteinExistence type="inferred from homology"/>
<accession>A0A2A7U4R6</accession>
<dbReference type="SUPFAM" id="SSF52821">
    <property type="entry name" value="Rhodanese/Cell cycle control phosphatase"/>
    <property type="match status" value="1"/>
</dbReference>
<comment type="caution">
    <text evidence="8">The sequence shown here is derived from an EMBL/GenBank/DDBJ whole genome shotgun (WGS) entry which is preliminary data.</text>
</comment>
<evidence type="ECO:0000313" key="9">
    <source>
        <dbReference type="Proteomes" id="UP000219788"/>
    </source>
</evidence>
<keyword evidence="4" id="KW-0274">FAD</keyword>
<dbReference type="InterPro" id="IPR050260">
    <property type="entry name" value="FAD-bd_OxRdtase"/>
</dbReference>
<evidence type="ECO:0000256" key="1">
    <source>
        <dbReference type="ARBA" id="ARBA00001974"/>
    </source>
</evidence>
<evidence type="ECO:0000256" key="5">
    <source>
        <dbReference type="ARBA" id="ARBA00023002"/>
    </source>
</evidence>
<dbReference type="SUPFAM" id="SSF51905">
    <property type="entry name" value="FAD/NAD(P)-binding domain"/>
    <property type="match status" value="2"/>
</dbReference>
<comment type="similarity">
    <text evidence="2">Belongs to the class-III pyridine nucleotide-disulfide oxidoreductase family.</text>
</comment>
<evidence type="ECO:0000259" key="7">
    <source>
        <dbReference type="PROSITE" id="PS50206"/>
    </source>
</evidence>
<organism evidence="8 9">
    <name type="scientific">Edwardsiella tarda</name>
    <dbReference type="NCBI Taxonomy" id="636"/>
    <lineage>
        <taxon>Bacteria</taxon>
        <taxon>Pseudomonadati</taxon>
        <taxon>Pseudomonadota</taxon>
        <taxon>Gammaproteobacteria</taxon>
        <taxon>Enterobacterales</taxon>
        <taxon>Hafniaceae</taxon>
        <taxon>Edwardsiella</taxon>
    </lineage>
</organism>
<evidence type="ECO:0000256" key="2">
    <source>
        <dbReference type="ARBA" id="ARBA00009130"/>
    </source>
</evidence>
<evidence type="ECO:0000256" key="3">
    <source>
        <dbReference type="ARBA" id="ARBA00022630"/>
    </source>
</evidence>
<dbReference type="InterPro" id="IPR004099">
    <property type="entry name" value="Pyr_nucl-diS_OxRdtase_dimer"/>
</dbReference>
<dbReference type="AlphaFoldDB" id="A0A2A7U4R6"/>
<keyword evidence="3" id="KW-0285">Flavoprotein</keyword>
<dbReference type="EMBL" id="PDDV01000013">
    <property type="protein sequence ID" value="PEH73320.1"/>
    <property type="molecule type" value="Genomic_DNA"/>
</dbReference>
<feature type="domain" description="Rhodanese" evidence="7">
    <location>
        <begin position="464"/>
        <end position="551"/>
    </location>
</feature>
<gene>
    <name evidence="8" type="ORF">CRM76_15990</name>
</gene>
<dbReference type="RefSeq" id="WP_098143357.1">
    <property type="nucleotide sequence ID" value="NZ_PDDV01000013.1"/>
</dbReference>
<dbReference type="InterPro" id="IPR036188">
    <property type="entry name" value="FAD/NAD-bd_sf"/>
</dbReference>
<evidence type="ECO:0000256" key="4">
    <source>
        <dbReference type="ARBA" id="ARBA00022827"/>
    </source>
</evidence>
<dbReference type="InterPro" id="IPR036873">
    <property type="entry name" value="Rhodanese-like_dom_sf"/>
</dbReference>
<dbReference type="PANTHER" id="PTHR43429">
    <property type="entry name" value="PYRIDINE NUCLEOTIDE-DISULFIDE OXIDOREDUCTASE DOMAIN-CONTAINING"/>
    <property type="match status" value="1"/>
</dbReference>
<dbReference type="SUPFAM" id="SSF55424">
    <property type="entry name" value="FAD/NAD-linked reductases, dimerisation (C-terminal) domain"/>
    <property type="match status" value="1"/>
</dbReference>
<dbReference type="STRING" id="636.AAW15_11345"/>
<dbReference type="InterPro" id="IPR016156">
    <property type="entry name" value="FAD/NAD-linked_Rdtase_dimer_sf"/>
</dbReference>
<dbReference type="Pfam" id="PF00581">
    <property type="entry name" value="Rhodanese"/>
    <property type="match status" value="1"/>
</dbReference>
<dbReference type="Gene3D" id="3.50.50.60">
    <property type="entry name" value="FAD/NAD(P)-binding domain"/>
    <property type="match status" value="2"/>
</dbReference>
<dbReference type="Pfam" id="PF07992">
    <property type="entry name" value="Pyr_redox_2"/>
    <property type="match status" value="1"/>
</dbReference>
<dbReference type="PROSITE" id="PS50206">
    <property type="entry name" value="RHODANESE_3"/>
    <property type="match status" value="1"/>
</dbReference>
<reference evidence="9" key="1">
    <citation type="submission" date="2017-09" db="EMBL/GenBank/DDBJ databases">
        <title>FDA dAtabase for Regulatory Grade micrObial Sequences (FDA-ARGOS): Supporting development and validation of Infectious Disease Dx tests.</title>
        <authorList>
            <person name="Goldberg B."/>
            <person name="Campos J."/>
            <person name="Tallon L."/>
            <person name="Sadzewicz L."/>
            <person name="Ott S."/>
            <person name="Zhao X."/>
            <person name="Nagaraj S."/>
            <person name="Vavikolanu K."/>
            <person name="Aluvathingal J."/>
            <person name="Nadendla S."/>
            <person name="Geyer C."/>
            <person name="Sichtig H."/>
        </authorList>
    </citation>
    <scope>NUCLEOTIDE SEQUENCE [LARGE SCALE GENOMIC DNA]</scope>
    <source>
        <strain evidence="9">FDAARGOS_370</strain>
    </source>
</reference>
<dbReference type="OrthoDB" id="9800167at2"/>
<dbReference type="InterPro" id="IPR023753">
    <property type="entry name" value="FAD/NAD-binding_dom"/>
</dbReference>
<dbReference type="GO" id="GO:0016491">
    <property type="term" value="F:oxidoreductase activity"/>
    <property type="evidence" value="ECO:0007669"/>
    <property type="project" value="UniProtKB-KW"/>
</dbReference>
<keyword evidence="5" id="KW-0560">Oxidoreductase</keyword>
<dbReference type="PRINTS" id="PR00368">
    <property type="entry name" value="FADPNR"/>
</dbReference>